<dbReference type="EMBL" id="BAAFGZ010000083">
    <property type="protein sequence ID" value="GAB0134528.1"/>
    <property type="molecule type" value="Genomic_DNA"/>
</dbReference>
<dbReference type="Gene3D" id="3.30.479.30">
    <property type="entry name" value="Band 7 domain"/>
    <property type="match status" value="1"/>
</dbReference>
<protein>
    <recommendedName>
        <fullName evidence="8">Band 7 domain-containing protein</fullName>
    </recommendedName>
</protein>
<evidence type="ECO:0000259" key="8">
    <source>
        <dbReference type="Pfam" id="PF01145"/>
    </source>
</evidence>
<evidence type="ECO:0000256" key="1">
    <source>
        <dbReference type="ARBA" id="ARBA00004236"/>
    </source>
</evidence>
<feature type="domain" description="Band 7" evidence="8">
    <location>
        <begin position="9"/>
        <end position="213"/>
    </location>
</feature>
<proteinExistence type="inferred from homology"/>
<evidence type="ECO:0000256" key="3">
    <source>
        <dbReference type="ARBA" id="ARBA00022475"/>
    </source>
</evidence>
<feature type="compositionally biased region" description="Acidic residues" evidence="7">
    <location>
        <begin position="85"/>
        <end position="94"/>
    </location>
</feature>
<comment type="subcellular location">
    <subcellularLocation>
        <location evidence="1">Cell membrane</location>
    </subcellularLocation>
</comment>
<keyword evidence="6" id="KW-0175">Coiled coil</keyword>
<comment type="similarity">
    <text evidence="2 5">Belongs to the band 7/mec-2 family. Flotillin subfamily.</text>
</comment>
<evidence type="ECO:0000313" key="9">
    <source>
        <dbReference type="EMBL" id="GAB0134528.1"/>
    </source>
</evidence>
<feature type="coiled-coil region" evidence="6">
    <location>
        <begin position="233"/>
        <end position="260"/>
    </location>
</feature>
<organism evidence="9 10">
    <name type="scientific">Epichloe bromicola</name>
    <dbReference type="NCBI Taxonomy" id="79588"/>
    <lineage>
        <taxon>Eukaryota</taxon>
        <taxon>Fungi</taxon>
        <taxon>Dikarya</taxon>
        <taxon>Ascomycota</taxon>
        <taxon>Pezizomycotina</taxon>
        <taxon>Sordariomycetes</taxon>
        <taxon>Hypocreomycetidae</taxon>
        <taxon>Hypocreales</taxon>
        <taxon>Clavicipitaceae</taxon>
        <taxon>Epichloe</taxon>
    </lineage>
</organism>
<accession>A0ABQ0CM69</accession>
<dbReference type="InterPro" id="IPR036013">
    <property type="entry name" value="Band_7/SPFH_dom_sf"/>
</dbReference>
<evidence type="ECO:0000256" key="5">
    <source>
        <dbReference type="RuleBase" id="RU366054"/>
    </source>
</evidence>
<feature type="region of interest" description="Disordered" evidence="7">
    <location>
        <begin position="73"/>
        <end position="95"/>
    </location>
</feature>
<dbReference type="SUPFAM" id="SSF117892">
    <property type="entry name" value="Band 7/SPFH domain"/>
    <property type="match status" value="1"/>
</dbReference>
<dbReference type="InterPro" id="IPR027705">
    <property type="entry name" value="Flotillin_fam"/>
</dbReference>
<dbReference type="InterPro" id="IPR001107">
    <property type="entry name" value="Band_7"/>
</dbReference>
<dbReference type="PANTHER" id="PTHR13806">
    <property type="entry name" value="FLOTILLIN-RELATED"/>
    <property type="match status" value="1"/>
</dbReference>
<comment type="caution">
    <text evidence="9">The sequence shown here is derived from an EMBL/GenBank/DDBJ whole genome shotgun (WGS) entry which is preliminary data.</text>
</comment>
<gene>
    <name evidence="9" type="primary">g2895</name>
    <name evidence="9" type="ORF">EsDP_00002895</name>
</gene>
<dbReference type="Pfam" id="PF01145">
    <property type="entry name" value="Band_7"/>
    <property type="match status" value="1"/>
</dbReference>
<evidence type="ECO:0000313" key="10">
    <source>
        <dbReference type="Proteomes" id="UP001562357"/>
    </source>
</evidence>
<evidence type="ECO:0000256" key="7">
    <source>
        <dbReference type="SAM" id="MobiDB-lite"/>
    </source>
</evidence>
<keyword evidence="10" id="KW-1185">Reference proteome</keyword>
<name>A0ABQ0CM69_9HYPO</name>
<evidence type="ECO:0000256" key="4">
    <source>
        <dbReference type="ARBA" id="ARBA00023136"/>
    </source>
</evidence>
<dbReference type="Proteomes" id="UP001562357">
    <property type="component" value="Unassembled WGS sequence"/>
</dbReference>
<keyword evidence="4" id="KW-0472">Membrane</keyword>
<keyword evidence="3" id="KW-1003">Cell membrane</keyword>
<evidence type="ECO:0000256" key="2">
    <source>
        <dbReference type="ARBA" id="ARBA00007161"/>
    </source>
</evidence>
<reference evidence="10" key="1">
    <citation type="submission" date="2024-06" db="EMBL/GenBank/DDBJ databases">
        <title>Draft Genome Sequences of Epichloe bromicola Strains Isolated from Elymus ciliaris.</title>
        <authorList>
            <consortium name="Epichloe bromicola genome sequencing consortium"/>
            <person name="Miura A."/>
            <person name="Imano S."/>
            <person name="Ashida A."/>
            <person name="Sato I."/>
            <person name="Chiba S."/>
            <person name="Tanaka A."/>
            <person name="Camagna M."/>
            <person name="Takemoto D."/>
        </authorList>
    </citation>
    <scope>NUCLEOTIDE SEQUENCE [LARGE SCALE GENOMIC DNA]</scope>
    <source>
        <strain evidence="10">DP</strain>
    </source>
</reference>
<dbReference type="PANTHER" id="PTHR13806:SF31">
    <property type="entry name" value="FLOTILLIN-LIKE PROTEIN 1-RELATED"/>
    <property type="match status" value="1"/>
</dbReference>
<sequence>MLYKISGPDEYLAITGMGVRTVKITKASWVWPLQRCTRFSVQPHDYAMDLRAMTREKLQFALPVVFTVGPDVNQRGGGASARREEDDEEEETEDRGDALMKYAMLLAQSEKKQSDQSAHVASIVKGIIEGETRVLVSSMTMEEIFTEREVFKKRIFRNIQSELSQFGYVPIPRDRTRVKELKDAPGSVYFESLSRKAHEGATNQARIDVAAAQLRGNVGEAQRKGEQDREVAKINAETAVQKTERDIERAQAEARLSARQTALSRDVDVARIEAQRSIESKDEELKKQVEVRRAAAEVERLRAKDVVKATIARESKQQAADAAAYEVAAGARARQEASQREADAEAYKVRVEAEADSFASQQMADARVVGQIKEAEGISAMADAYAKLAGAFGGPAGLIQYMMIEKGTYVELAQANAEAIRGLQPKISVWNTGAGGGAGGEAGAGDAGAAMRNVYQMLPPLMTTINEQTGITLPEWQFGKMNAGMRAMNQDKMGGETSPH</sequence>
<evidence type="ECO:0000256" key="6">
    <source>
        <dbReference type="SAM" id="Coils"/>
    </source>
</evidence>
<dbReference type="CDD" id="cd03399">
    <property type="entry name" value="SPFH_flotillin"/>
    <property type="match status" value="1"/>
</dbReference>